<dbReference type="InterPro" id="IPR029033">
    <property type="entry name" value="His_PPase_superfam"/>
</dbReference>
<evidence type="ECO:0000313" key="3">
    <source>
        <dbReference type="Proteomes" id="UP000275012"/>
    </source>
</evidence>
<dbReference type="PANTHER" id="PTHR20935:SF1">
    <property type="entry name" value="SLL1549 PROTEIN"/>
    <property type="match status" value="1"/>
</dbReference>
<keyword evidence="1" id="KW-0378">Hydrolase</keyword>
<dbReference type="GO" id="GO:0016787">
    <property type="term" value="F:hydrolase activity"/>
    <property type="evidence" value="ECO:0007669"/>
    <property type="project" value="UniProtKB-KW"/>
</dbReference>
<dbReference type="SMART" id="SM00855">
    <property type="entry name" value="PGAM"/>
    <property type="match status" value="1"/>
</dbReference>
<dbReference type="Gene3D" id="3.40.50.1240">
    <property type="entry name" value="Phosphoglycerate mutase-like"/>
    <property type="match status" value="1"/>
</dbReference>
<accession>A0A3M2HXM9</accession>
<evidence type="ECO:0000256" key="1">
    <source>
        <dbReference type="ARBA" id="ARBA00022801"/>
    </source>
</evidence>
<dbReference type="InterPro" id="IPR051021">
    <property type="entry name" value="Mito_Ser/Thr_phosphatase"/>
</dbReference>
<dbReference type="AlphaFoldDB" id="A0A3M2HXM9"/>
<sequence>MTDIPTELVLLRHAHALPMTDRQTDIERALSPTGQAEARAAGLWLRQHLTMPDAVLCSPARRTRETLQGVLDAGCRLPDAKFEPRIYEASPGTLLAVLADAMAHPSAPVRIWLIGHNPGLERLLAHLDADAAPARPSRGMPTAGIAVLRSAHGRAPDETGGVRLAAFHAP</sequence>
<organism evidence="2 3">
    <name type="scientific">Solilutibacter pythonis</name>
    <dbReference type="NCBI Taxonomy" id="2483112"/>
    <lineage>
        <taxon>Bacteria</taxon>
        <taxon>Pseudomonadati</taxon>
        <taxon>Pseudomonadota</taxon>
        <taxon>Gammaproteobacteria</taxon>
        <taxon>Lysobacterales</taxon>
        <taxon>Lysobacteraceae</taxon>
        <taxon>Solilutibacter</taxon>
    </lineage>
</organism>
<protein>
    <submittedName>
        <fullName evidence="2">Histidine phosphatase family protein</fullName>
    </submittedName>
</protein>
<proteinExistence type="predicted"/>
<dbReference type="OrthoDB" id="9810154at2"/>
<dbReference type="InterPro" id="IPR013078">
    <property type="entry name" value="His_Pase_superF_clade-1"/>
</dbReference>
<reference evidence="2 3" key="1">
    <citation type="submission" date="2018-10" db="EMBL/GenBank/DDBJ databases">
        <title>Proposal of Lysobacter pythonis sp. nov. isolated from royal pythons (Python regius).</title>
        <authorList>
            <person name="Hans-Juergen B."/>
            <person name="Huptas C."/>
            <person name="Sandra B."/>
            <person name="Igor L."/>
            <person name="Joachim S."/>
            <person name="Siegfried S."/>
            <person name="Mareike W."/>
            <person name="Peter K."/>
        </authorList>
    </citation>
    <scope>NUCLEOTIDE SEQUENCE [LARGE SCALE GENOMIC DNA]</scope>
    <source>
        <strain evidence="2 3">4284/11</strain>
    </source>
</reference>
<dbReference type="PANTHER" id="PTHR20935">
    <property type="entry name" value="PHOSPHOGLYCERATE MUTASE-RELATED"/>
    <property type="match status" value="1"/>
</dbReference>
<dbReference type="CDD" id="cd07067">
    <property type="entry name" value="HP_PGM_like"/>
    <property type="match status" value="1"/>
</dbReference>
<comment type="caution">
    <text evidence="2">The sequence shown here is derived from an EMBL/GenBank/DDBJ whole genome shotgun (WGS) entry which is preliminary data.</text>
</comment>
<gene>
    <name evidence="2" type="ORF">EBB59_09175</name>
</gene>
<dbReference type="RefSeq" id="WP_122101861.1">
    <property type="nucleotide sequence ID" value="NZ_RFLY01000012.1"/>
</dbReference>
<dbReference type="EMBL" id="RFLY01000012">
    <property type="protein sequence ID" value="RMH90937.1"/>
    <property type="molecule type" value="Genomic_DNA"/>
</dbReference>
<name>A0A3M2HXM9_9GAMM</name>
<dbReference type="Proteomes" id="UP000275012">
    <property type="component" value="Unassembled WGS sequence"/>
</dbReference>
<keyword evidence="3" id="KW-1185">Reference proteome</keyword>
<dbReference type="SUPFAM" id="SSF53254">
    <property type="entry name" value="Phosphoglycerate mutase-like"/>
    <property type="match status" value="1"/>
</dbReference>
<evidence type="ECO:0000313" key="2">
    <source>
        <dbReference type="EMBL" id="RMH90937.1"/>
    </source>
</evidence>
<dbReference type="Pfam" id="PF00300">
    <property type="entry name" value="His_Phos_1"/>
    <property type="match status" value="1"/>
</dbReference>